<gene>
    <name evidence="3" type="ORF">SAMN05444169_1447</name>
</gene>
<sequence>MPRLTDQGLQKISDLAQHYGVSADAVMTLLQALLNSKGMMAQFDHRELGGAGQWMPGGMTMVGDMFNHGLKAKVDGLCSELSQILALQPFVSFPAGFQSQSQRQGGGQQEGGHDVLDTGSVSLFVPETPGRASGEWWPAELGFPNGTGAQNQVRYAYFNQKRRLAVELNGHVTVYDTLDHQISGVSQRQGRGGSLTLTSQHGTVIVSTLPVASVDGVQTKAPEPPVAPASEPYRPDSAQETDLFAKIERLAELHKKGILTSEEFAAKKAELLSRL</sequence>
<proteinExistence type="predicted"/>
<protein>
    <submittedName>
        <fullName evidence="3">Short C-terminal domain-containing protein</fullName>
    </submittedName>
</protein>
<evidence type="ECO:0000259" key="2">
    <source>
        <dbReference type="Pfam" id="PF09851"/>
    </source>
</evidence>
<name>A0A1M5IBX2_9BRAD</name>
<dbReference type="RefSeq" id="WP_079565365.1">
    <property type="nucleotide sequence ID" value="NZ_LT670818.1"/>
</dbReference>
<dbReference type="OrthoDB" id="1778949at2"/>
<evidence type="ECO:0000313" key="3">
    <source>
        <dbReference type="EMBL" id="SHG25559.1"/>
    </source>
</evidence>
<dbReference type="Proteomes" id="UP000190675">
    <property type="component" value="Chromosome I"/>
</dbReference>
<dbReference type="Pfam" id="PF09851">
    <property type="entry name" value="SHOCT"/>
    <property type="match status" value="1"/>
</dbReference>
<dbReference type="InterPro" id="IPR018649">
    <property type="entry name" value="SHOCT"/>
</dbReference>
<organism evidence="3 4">
    <name type="scientific">Bradyrhizobium erythrophlei</name>
    <dbReference type="NCBI Taxonomy" id="1437360"/>
    <lineage>
        <taxon>Bacteria</taxon>
        <taxon>Pseudomonadati</taxon>
        <taxon>Pseudomonadota</taxon>
        <taxon>Alphaproteobacteria</taxon>
        <taxon>Hyphomicrobiales</taxon>
        <taxon>Nitrobacteraceae</taxon>
        <taxon>Bradyrhizobium</taxon>
    </lineage>
</organism>
<dbReference type="AlphaFoldDB" id="A0A1M5IBX2"/>
<evidence type="ECO:0000256" key="1">
    <source>
        <dbReference type="SAM" id="MobiDB-lite"/>
    </source>
</evidence>
<feature type="domain" description="SHOCT" evidence="2">
    <location>
        <begin position="246"/>
        <end position="272"/>
    </location>
</feature>
<reference evidence="3 4" key="1">
    <citation type="submission" date="2016-11" db="EMBL/GenBank/DDBJ databases">
        <authorList>
            <person name="Jaros S."/>
            <person name="Januszkiewicz K."/>
            <person name="Wedrychowicz H."/>
        </authorList>
    </citation>
    <scope>NUCLEOTIDE SEQUENCE [LARGE SCALE GENOMIC DNA]</scope>
    <source>
        <strain evidence="3 4">GAS242</strain>
    </source>
</reference>
<evidence type="ECO:0000313" key="4">
    <source>
        <dbReference type="Proteomes" id="UP000190675"/>
    </source>
</evidence>
<accession>A0A1M5IBX2</accession>
<feature type="region of interest" description="Disordered" evidence="1">
    <location>
        <begin position="218"/>
        <end position="238"/>
    </location>
</feature>
<dbReference type="EMBL" id="LT670818">
    <property type="protein sequence ID" value="SHG25559.1"/>
    <property type="molecule type" value="Genomic_DNA"/>
</dbReference>